<feature type="region of interest" description="Disordered" evidence="8">
    <location>
        <begin position="447"/>
        <end position="468"/>
    </location>
</feature>
<evidence type="ECO:0000256" key="3">
    <source>
        <dbReference type="ARBA" id="ARBA00022737"/>
    </source>
</evidence>
<sequence length="468" mass="51457">MALDPPVSFALSAAMLQTYEVVGVAIPQSAVLVGGIVSIVLLIVLSAFFSSSEIAMFSLPAHRTDALVEDGVPGSKTLKQLKSDPHRLLVTILVGNNMVNIAMSSIATGLLAMYLSQGQAVAVATFGITAVVLLFGESAPKSYAVENTESWALRIARPLKAAEKALLPLILLFDYLTRVVNKITGGRSAIETSYVTREEIQDIIETGEREGVLDEEEREMLQRTLRFNDTIAKEVMTPRLDMTAVAKEDSVREALETCIQSGHARLPVYEGSLDNVIGVVHIRDLVRDLNYGEAIPEDIVLEDLIEPTLHVPESKNVDDLLTEMRKERMHMVIVIDEFGTTEGLVTMEDLTEEIVGEILEGEEDEPIEYVDDDTVTVKGEVNIEEVNEALELELPEGEEFETIAGFIFNRAGRLVEEGETITYDGVEIRVEQVENTRIMKARVVRLDPDDEEAADTATDADAEEAQPE</sequence>
<dbReference type="Pfam" id="PF00571">
    <property type="entry name" value="CBS"/>
    <property type="match status" value="2"/>
</dbReference>
<comment type="subcellular location">
    <subcellularLocation>
        <location evidence="1">Membrane</location>
        <topology evidence="1">Multi-pass membrane protein</topology>
    </subcellularLocation>
</comment>
<evidence type="ECO:0000256" key="6">
    <source>
        <dbReference type="ARBA" id="ARBA00023136"/>
    </source>
</evidence>
<keyword evidence="5 7" id="KW-0129">CBS domain</keyword>
<name>A0A8J8C4K9_9EURY</name>
<dbReference type="InterPro" id="IPR002550">
    <property type="entry name" value="CNNM"/>
</dbReference>
<keyword evidence="3" id="KW-0677">Repeat</keyword>
<dbReference type="GO" id="GO:0016020">
    <property type="term" value="C:membrane"/>
    <property type="evidence" value="ECO:0007669"/>
    <property type="project" value="UniProtKB-SubCell"/>
</dbReference>
<dbReference type="PANTHER" id="PTHR22777">
    <property type="entry name" value="HEMOLYSIN-RELATED"/>
    <property type="match status" value="1"/>
</dbReference>
<dbReference type="Gene3D" id="3.30.465.10">
    <property type="match status" value="1"/>
</dbReference>
<dbReference type="InterPro" id="IPR036318">
    <property type="entry name" value="FAD-bd_PCMH-like_sf"/>
</dbReference>
<dbReference type="InterPro" id="IPR044751">
    <property type="entry name" value="Ion_transp-like_CBS"/>
</dbReference>
<dbReference type="RefSeq" id="WP_162318530.1">
    <property type="nucleotide sequence ID" value="NZ_JAHQXF010000002.1"/>
</dbReference>
<evidence type="ECO:0000256" key="5">
    <source>
        <dbReference type="ARBA" id="ARBA00023122"/>
    </source>
</evidence>
<organism evidence="12 13">
    <name type="scientific">Haloarcula limicola</name>
    <dbReference type="NCBI Taxonomy" id="1429915"/>
    <lineage>
        <taxon>Archaea</taxon>
        <taxon>Methanobacteriati</taxon>
        <taxon>Methanobacteriota</taxon>
        <taxon>Stenosarchaea group</taxon>
        <taxon>Halobacteria</taxon>
        <taxon>Halobacteriales</taxon>
        <taxon>Haloarculaceae</taxon>
        <taxon>Haloarcula</taxon>
    </lineage>
</organism>
<dbReference type="SUPFAM" id="SSF54631">
    <property type="entry name" value="CBS-domain pair"/>
    <property type="match status" value="1"/>
</dbReference>
<dbReference type="EMBL" id="JAHQXF010000002">
    <property type="protein sequence ID" value="MBV0925721.1"/>
    <property type="molecule type" value="Genomic_DNA"/>
</dbReference>
<dbReference type="OrthoDB" id="9671at2157"/>
<dbReference type="PROSITE" id="PS51846">
    <property type="entry name" value="CNNM"/>
    <property type="match status" value="1"/>
</dbReference>
<dbReference type="PROSITE" id="PS51371">
    <property type="entry name" value="CBS"/>
    <property type="match status" value="2"/>
</dbReference>
<feature type="domain" description="CBS" evidence="10">
    <location>
        <begin position="304"/>
        <end position="365"/>
    </location>
</feature>
<evidence type="ECO:0000256" key="8">
    <source>
        <dbReference type="SAM" id="MobiDB-lite"/>
    </source>
</evidence>
<dbReference type="Proteomes" id="UP000766550">
    <property type="component" value="Unassembled WGS sequence"/>
</dbReference>
<gene>
    <name evidence="12" type="ORF">KTS45_16070</name>
</gene>
<dbReference type="InterPro" id="IPR016169">
    <property type="entry name" value="FAD-bd_PCMH_sub2"/>
</dbReference>
<keyword evidence="6 9" id="KW-0472">Membrane</keyword>
<dbReference type="PANTHER" id="PTHR22777:SF17">
    <property type="entry name" value="UPF0053 PROTEIN SLL0260"/>
    <property type="match status" value="1"/>
</dbReference>
<dbReference type="FunFam" id="3.10.580.10:FF:000002">
    <property type="entry name" value="Magnesium/cobalt efflux protein CorC"/>
    <property type="match status" value="1"/>
</dbReference>
<keyword evidence="13" id="KW-1185">Reference proteome</keyword>
<accession>A0A8J8C4K9</accession>
<dbReference type="Gene3D" id="3.10.580.10">
    <property type="entry name" value="CBS-domain"/>
    <property type="match status" value="1"/>
</dbReference>
<protein>
    <submittedName>
        <fullName evidence="12">Hemolysin family protein</fullName>
    </submittedName>
</protein>
<evidence type="ECO:0000259" key="11">
    <source>
        <dbReference type="PROSITE" id="PS51846"/>
    </source>
</evidence>
<keyword evidence="4 9" id="KW-1133">Transmembrane helix</keyword>
<evidence type="ECO:0000256" key="1">
    <source>
        <dbReference type="ARBA" id="ARBA00004141"/>
    </source>
</evidence>
<feature type="domain" description="CBS" evidence="10">
    <location>
        <begin position="236"/>
        <end position="295"/>
    </location>
</feature>
<dbReference type="Pfam" id="PF01595">
    <property type="entry name" value="CNNM"/>
    <property type="match status" value="1"/>
</dbReference>
<feature type="transmembrane region" description="Helical" evidence="9">
    <location>
        <begin position="88"/>
        <end position="112"/>
    </location>
</feature>
<dbReference type="SMART" id="SM01091">
    <property type="entry name" value="CorC_HlyC"/>
    <property type="match status" value="1"/>
</dbReference>
<reference evidence="12 13" key="1">
    <citation type="submission" date="2021-06" db="EMBL/GenBank/DDBJ databases">
        <title>New haloarchaea isolates fom saline soil.</title>
        <authorList>
            <person name="Duran-Viseras A."/>
            <person name="Sanchez-Porro C.S."/>
            <person name="Ventosa A."/>
        </authorList>
    </citation>
    <scope>NUCLEOTIDE SEQUENCE [LARGE SCALE GENOMIC DNA]</scope>
    <source>
        <strain evidence="12 13">JCM 183640</strain>
    </source>
</reference>
<dbReference type="GO" id="GO:0050660">
    <property type="term" value="F:flavin adenine dinucleotide binding"/>
    <property type="evidence" value="ECO:0007669"/>
    <property type="project" value="InterPro"/>
</dbReference>
<dbReference type="InterPro" id="IPR000644">
    <property type="entry name" value="CBS_dom"/>
</dbReference>
<dbReference type="InterPro" id="IPR005170">
    <property type="entry name" value="Transptr-assoc_dom"/>
</dbReference>
<evidence type="ECO:0000259" key="10">
    <source>
        <dbReference type="PROSITE" id="PS51371"/>
    </source>
</evidence>
<dbReference type="Pfam" id="PF03471">
    <property type="entry name" value="CorC_HlyC"/>
    <property type="match status" value="1"/>
</dbReference>
<dbReference type="InterPro" id="IPR046342">
    <property type="entry name" value="CBS_dom_sf"/>
</dbReference>
<comment type="caution">
    <text evidence="12">The sequence shown here is derived from an EMBL/GenBank/DDBJ whole genome shotgun (WGS) entry which is preliminary data.</text>
</comment>
<keyword evidence="2 9" id="KW-0812">Transmembrane</keyword>
<dbReference type="CDD" id="cd04590">
    <property type="entry name" value="CBS_pair_CorC_HlyC_assoc"/>
    <property type="match status" value="1"/>
</dbReference>
<feature type="transmembrane region" description="Helical" evidence="9">
    <location>
        <begin position="25"/>
        <end position="49"/>
    </location>
</feature>
<dbReference type="SUPFAM" id="SSF56176">
    <property type="entry name" value="FAD-binding/transporter-associated domain-like"/>
    <property type="match status" value="1"/>
</dbReference>
<evidence type="ECO:0000313" key="13">
    <source>
        <dbReference type="Proteomes" id="UP000766550"/>
    </source>
</evidence>
<evidence type="ECO:0000256" key="7">
    <source>
        <dbReference type="PROSITE-ProRule" id="PRU00703"/>
    </source>
</evidence>
<evidence type="ECO:0000256" key="4">
    <source>
        <dbReference type="ARBA" id="ARBA00022989"/>
    </source>
</evidence>
<proteinExistence type="predicted"/>
<evidence type="ECO:0000313" key="12">
    <source>
        <dbReference type="EMBL" id="MBV0925721.1"/>
    </source>
</evidence>
<dbReference type="AlphaFoldDB" id="A0A8J8C4K9"/>
<evidence type="ECO:0000256" key="2">
    <source>
        <dbReference type="ARBA" id="ARBA00022692"/>
    </source>
</evidence>
<feature type="compositionally biased region" description="Acidic residues" evidence="8">
    <location>
        <begin position="448"/>
        <end position="468"/>
    </location>
</feature>
<evidence type="ECO:0000256" key="9">
    <source>
        <dbReference type="SAM" id="Phobius"/>
    </source>
</evidence>
<feature type="domain" description="CNNM transmembrane" evidence="11">
    <location>
        <begin position="28"/>
        <end position="217"/>
    </location>
</feature>